<protein>
    <recommendedName>
        <fullName evidence="1">DUF218 domain-containing protein</fullName>
    </recommendedName>
</protein>
<dbReference type="EMBL" id="BARS01016863">
    <property type="protein sequence ID" value="GAF91581.1"/>
    <property type="molecule type" value="Genomic_DNA"/>
</dbReference>
<name>X0TWM6_9ZZZZ</name>
<dbReference type="InterPro" id="IPR003848">
    <property type="entry name" value="DUF218"/>
</dbReference>
<reference evidence="2" key="1">
    <citation type="journal article" date="2014" name="Front. Microbiol.">
        <title>High frequency of phylogenetically diverse reductive dehalogenase-homologous genes in deep subseafloor sedimentary metagenomes.</title>
        <authorList>
            <person name="Kawai M."/>
            <person name="Futagami T."/>
            <person name="Toyoda A."/>
            <person name="Takaki Y."/>
            <person name="Nishi S."/>
            <person name="Hori S."/>
            <person name="Arai W."/>
            <person name="Tsubouchi T."/>
            <person name="Morono Y."/>
            <person name="Uchiyama I."/>
            <person name="Ito T."/>
            <person name="Fujiyama A."/>
            <person name="Inagaki F."/>
            <person name="Takami H."/>
        </authorList>
    </citation>
    <scope>NUCLEOTIDE SEQUENCE</scope>
    <source>
        <strain evidence="2">Expedition CK06-06</strain>
    </source>
</reference>
<dbReference type="AlphaFoldDB" id="X0TWM6"/>
<feature type="domain" description="DUF218" evidence="1">
    <location>
        <begin position="36"/>
        <end position="174"/>
    </location>
</feature>
<feature type="non-terminal residue" evidence="2">
    <location>
        <position position="192"/>
    </location>
</feature>
<evidence type="ECO:0000259" key="1">
    <source>
        <dbReference type="Pfam" id="PF02698"/>
    </source>
</evidence>
<accession>X0TWM6</accession>
<evidence type="ECO:0000313" key="2">
    <source>
        <dbReference type="EMBL" id="GAF91581.1"/>
    </source>
</evidence>
<organism evidence="2">
    <name type="scientific">marine sediment metagenome</name>
    <dbReference type="NCBI Taxonomy" id="412755"/>
    <lineage>
        <taxon>unclassified sequences</taxon>
        <taxon>metagenomes</taxon>
        <taxon>ecological metagenomes</taxon>
    </lineage>
</organism>
<gene>
    <name evidence="2" type="ORF">S01H1_27662</name>
</gene>
<dbReference type="Pfam" id="PF02698">
    <property type="entry name" value="DUF218"/>
    <property type="match status" value="1"/>
</dbReference>
<proteinExistence type="predicted"/>
<sequence length="192" mass="20902">MILVTGAAFSLLVLGFILFASVVTRTPAPANPRAEGIVVLTGEGRRIAEGARLLKEGRAERMLISGVNPRTSKRAILKISGLPEQTFDCCVDLDYLALDTAGNANETRSWAVARRYDTLIIVTASYHMPRSLAELALALPGAHLIPHPVVPKGFPESGWWFHSSTTRVLLAEYLKFLRSAAHLTLARMIGQV</sequence>
<dbReference type="CDD" id="cd06259">
    <property type="entry name" value="YdcF-like"/>
    <property type="match status" value="1"/>
</dbReference>
<comment type="caution">
    <text evidence="2">The sequence shown here is derived from an EMBL/GenBank/DDBJ whole genome shotgun (WGS) entry which is preliminary data.</text>
</comment>